<dbReference type="EMBL" id="JACEIK010002516">
    <property type="protein sequence ID" value="MCD9637590.1"/>
    <property type="molecule type" value="Genomic_DNA"/>
</dbReference>
<keyword evidence="2" id="KW-1185">Reference proteome</keyword>
<feature type="non-terminal residue" evidence="1">
    <location>
        <position position="120"/>
    </location>
</feature>
<accession>A0ABS8UUR6</accession>
<gene>
    <name evidence="1" type="ORF">HAX54_020959</name>
</gene>
<dbReference type="Proteomes" id="UP000823775">
    <property type="component" value="Unassembled WGS sequence"/>
</dbReference>
<organism evidence="1 2">
    <name type="scientific">Datura stramonium</name>
    <name type="common">Jimsonweed</name>
    <name type="synonym">Common thornapple</name>
    <dbReference type="NCBI Taxonomy" id="4076"/>
    <lineage>
        <taxon>Eukaryota</taxon>
        <taxon>Viridiplantae</taxon>
        <taxon>Streptophyta</taxon>
        <taxon>Embryophyta</taxon>
        <taxon>Tracheophyta</taxon>
        <taxon>Spermatophyta</taxon>
        <taxon>Magnoliopsida</taxon>
        <taxon>eudicotyledons</taxon>
        <taxon>Gunneridae</taxon>
        <taxon>Pentapetalae</taxon>
        <taxon>asterids</taxon>
        <taxon>lamiids</taxon>
        <taxon>Solanales</taxon>
        <taxon>Solanaceae</taxon>
        <taxon>Solanoideae</taxon>
        <taxon>Datureae</taxon>
        <taxon>Datura</taxon>
    </lineage>
</organism>
<proteinExistence type="predicted"/>
<reference evidence="1 2" key="1">
    <citation type="journal article" date="2021" name="BMC Genomics">
        <title>Datura genome reveals duplications of psychoactive alkaloid biosynthetic genes and high mutation rate following tissue culture.</title>
        <authorList>
            <person name="Rajewski A."/>
            <person name="Carter-House D."/>
            <person name="Stajich J."/>
            <person name="Litt A."/>
        </authorList>
    </citation>
    <scope>NUCLEOTIDE SEQUENCE [LARGE SCALE GENOMIC DNA]</scope>
    <source>
        <strain evidence="1">AR-01</strain>
    </source>
</reference>
<feature type="non-terminal residue" evidence="1">
    <location>
        <position position="1"/>
    </location>
</feature>
<comment type="caution">
    <text evidence="1">The sequence shown here is derived from an EMBL/GenBank/DDBJ whole genome shotgun (WGS) entry which is preliminary data.</text>
</comment>
<name>A0ABS8UUR6_DATST</name>
<sequence>WEVTEATGCGDFRFGVRREEGKGGRRRFACGFQSAVVGFGGDEERLCDGCCFAGEDDRGRERPRWVVSGWEREEPVVLVFFVFRRYSSEKMKKNRRVWVLMVVAGDDYGRWWRRNGGRSA</sequence>
<protein>
    <submittedName>
        <fullName evidence="1">Uncharacterized protein</fullName>
    </submittedName>
</protein>
<evidence type="ECO:0000313" key="2">
    <source>
        <dbReference type="Proteomes" id="UP000823775"/>
    </source>
</evidence>
<evidence type="ECO:0000313" key="1">
    <source>
        <dbReference type="EMBL" id="MCD9637590.1"/>
    </source>
</evidence>